<dbReference type="InterPro" id="IPR013424">
    <property type="entry name" value="Ice-binding_C"/>
</dbReference>
<dbReference type="NCBIfam" id="TIGR02595">
    <property type="entry name" value="PEP_CTERM"/>
    <property type="match status" value="1"/>
</dbReference>
<protein>
    <submittedName>
        <fullName evidence="2">Putative Zn-binding protein involved in type VI secretion</fullName>
    </submittedName>
</protein>
<dbReference type="AlphaFoldDB" id="A0A7X0LM10"/>
<evidence type="ECO:0000313" key="2">
    <source>
        <dbReference type="EMBL" id="MBB6431582.1"/>
    </source>
</evidence>
<dbReference type="EMBL" id="JACHGY010000001">
    <property type="protein sequence ID" value="MBB6431582.1"/>
    <property type="molecule type" value="Genomic_DNA"/>
</dbReference>
<dbReference type="RefSeq" id="WP_184679038.1">
    <property type="nucleotide sequence ID" value="NZ_JACHGY010000001.1"/>
</dbReference>
<feature type="domain" description="Ice-binding protein C-terminal" evidence="1">
    <location>
        <begin position="406"/>
        <end position="429"/>
    </location>
</feature>
<reference evidence="2 3" key="1">
    <citation type="submission" date="2020-08" db="EMBL/GenBank/DDBJ databases">
        <title>Genomic Encyclopedia of Type Strains, Phase IV (KMG-IV): sequencing the most valuable type-strain genomes for metagenomic binning, comparative biology and taxonomic classification.</title>
        <authorList>
            <person name="Goeker M."/>
        </authorList>
    </citation>
    <scope>NUCLEOTIDE SEQUENCE [LARGE SCALE GENOMIC DNA]</scope>
    <source>
        <strain evidence="2 3">DSM 103725</strain>
    </source>
</reference>
<comment type="caution">
    <text evidence="2">The sequence shown here is derived from an EMBL/GenBank/DDBJ whole genome shotgun (WGS) entry which is preliminary data.</text>
</comment>
<evidence type="ECO:0000313" key="3">
    <source>
        <dbReference type="Proteomes" id="UP000541810"/>
    </source>
</evidence>
<gene>
    <name evidence="2" type="ORF">HNQ40_003388</name>
</gene>
<keyword evidence="3" id="KW-1185">Reference proteome</keyword>
<sequence>MNLFRTVALGGIGTALCGIGVAGASAQIATAIISEGDALGGSTVDVIRFSGDANSVNGFVVQLDTVDGAAHIFGSVDGVTPNGIVRTAGTVGGFVQSGIDGEIGLSDAGVVTYGTDITEVTGAPIGNAIYQDDTLIVKEGDAAAGTATNFLDIVSTRSGTASFFGISPDNGLFVGAGLANSPQIGDTILGIAIDGFDEFQHGNSDANGPIQEVNIDTGSSADDGIVLINGAPIASGTGNIREGDAIPVADGGVGDDWDNFDFHRINENGTFLITGDTNQTGGTADEFVSINGKIIAREGDAIAGGIIDGGIENADLNEDDLWAAVWDFDTDLTGGGTDAEAIILGDAFGVSQLLIKEGDTVSVGGSLQTLTDITVGVAIGDVQDDGTYNVWFRGVSDGVQRQFVITVPEPSTLGLLGLGAALAVVRRRRA</sequence>
<organism evidence="2 3">
    <name type="scientific">Algisphaera agarilytica</name>
    <dbReference type="NCBI Taxonomy" id="1385975"/>
    <lineage>
        <taxon>Bacteria</taxon>
        <taxon>Pseudomonadati</taxon>
        <taxon>Planctomycetota</taxon>
        <taxon>Phycisphaerae</taxon>
        <taxon>Phycisphaerales</taxon>
        <taxon>Phycisphaeraceae</taxon>
        <taxon>Algisphaera</taxon>
    </lineage>
</organism>
<evidence type="ECO:0000259" key="1">
    <source>
        <dbReference type="Pfam" id="PF07589"/>
    </source>
</evidence>
<dbReference type="Pfam" id="PF07589">
    <property type="entry name" value="PEP-CTERM"/>
    <property type="match status" value="1"/>
</dbReference>
<name>A0A7X0LM10_9BACT</name>
<dbReference type="Proteomes" id="UP000541810">
    <property type="component" value="Unassembled WGS sequence"/>
</dbReference>
<proteinExistence type="predicted"/>
<accession>A0A7X0LM10</accession>